<evidence type="ECO:0000313" key="2">
    <source>
        <dbReference type="WBParaSite" id="ES5_v2.g13328.t1"/>
    </source>
</evidence>
<organism evidence="1 2">
    <name type="scientific">Panagrolaimus sp. ES5</name>
    <dbReference type="NCBI Taxonomy" id="591445"/>
    <lineage>
        <taxon>Eukaryota</taxon>
        <taxon>Metazoa</taxon>
        <taxon>Ecdysozoa</taxon>
        <taxon>Nematoda</taxon>
        <taxon>Chromadorea</taxon>
        <taxon>Rhabditida</taxon>
        <taxon>Tylenchina</taxon>
        <taxon>Panagrolaimomorpha</taxon>
        <taxon>Panagrolaimoidea</taxon>
        <taxon>Panagrolaimidae</taxon>
        <taxon>Panagrolaimus</taxon>
    </lineage>
</organism>
<name>A0AC34F7V9_9BILA</name>
<proteinExistence type="predicted"/>
<accession>A0AC34F7V9</accession>
<dbReference type="Proteomes" id="UP000887579">
    <property type="component" value="Unplaced"/>
</dbReference>
<sequence>MNLKAVIFLFLCFISLSTNFVYGVCQAKAHLKQSFWAAPKIQMRCDDGGLANGAIISDKIVHAKCNCKNNGGYCEAKATPGWFWRTICECPNGSLNKYYSKNGDCVCEC</sequence>
<evidence type="ECO:0000313" key="1">
    <source>
        <dbReference type="Proteomes" id="UP000887579"/>
    </source>
</evidence>
<protein>
    <submittedName>
        <fullName evidence="2">Uncharacterized protein</fullName>
    </submittedName>
</protein>
<dbReference type="WBParaSite" id="ES5_v2.g13328.t1">
    <property type="protein sequence ID" value="ES5_v2.g13328.t1"/>
    <property type="gene ID" value="ES5_v2.g13328"/>
</dbReference>
<reference evidence="2" key="1">
    <citation type="submission" date="2022-11" db="UniProtKB">
        <authorList>
            <consortium name="WormBaseParasite"/>
        </authorList>
    </citation>
    <scope>IDENTIFICATION</scope>
</reference>